<evidence type="ECO:0000256" key="9">
    <source>
        <dbReference type="ARBA" id="ARBA00023157"/>
    </source>
</evidence>
<comment type="similarity">
    <text evidence="3">In the N-terminal section; belongs to the PMEI family.</text>
</comment>
<evidence type="ECO:0000256" key="11">
    <source>
        <dbReference type="ARBA" id="ARBA00047928"/>
    </source>
</evidence>
<dbReference type="InterPro" id="IPR006501">
    <property type="entry name" value="Pectinesterase_inhib_dom"/>
</dbReference>
<comment type="catalytic activity">
    <reaction evidence="11 14">
        <text>[(1-&gt;4)-alpha-D-galacturonosyl methyl ester](n) + n H2O = [(1-&gt;4)-alpha-D-galacturonosyl](n) + n methanol + n H(+)</text>
        <dbReference type="Rhea" id="RHEA:22380"/>
        <dbReference type="Rhea" id="RHEA-COMP:14570"/>
        <dbReference type="Rhea" id="RHEA-COMP:14573"/>
        <dbReference type="ChEBI" id="CHEBI:15377"/>
        <dbReference type="ChEBI" id="CHEBI:15378"/>
        <dbReference type="ChEBI" id="CHEBI:17790"/>
        <dbReference type="ChEBI" id="CHEBI:140522"/>
        <dbReference type="ChEBI" id="CHEBI:140523"/>
        <dbReference type="EC" id="3.1.1.11"/>
    </reaction>
</comment>
<dbReference type="PROSITE" id="PS00503">
    <property type="entry name" value="PECTINESTERASE_2"/>
    <property type="match status" value="1"/>
</dbReference>
<dbReference type="Gramene" id="XM_028347865.1">
    <property type="protein sequence ID" value="XP_028203666.1"/>
    <property type="gene ID" value="LOC114387660"/>
</dbReference>
<gene>
    <name evidence="16" type="ORF">D0Y65_041302</name>
</gene>
<sequence length="654" mass="70571">MAFQDFDMITERRRNEQRLKMKKKILISVVSAVLLACVVGAAAFVVVQRTGTNAKHATPMPQNTATPHVDQNSRMVKMICGSAEYKEKCESTLEEALKKDPKLAQPKDLIMVSMILAEKEVTNAFDGTAKMMGNASEEEKGAYEDCKGLFKDAKEELELSITEVGDNDADKLSTKGAELNNWLSAVMSYQQTCIDGFPEGKIKDDFTSMFTNSRELVSNSLAVVSQFSSFFSIFQGAGGIHLPWETTSDDALAPTASGSASGAGAGAGAGSVFGSDPSSFGLGYASAPAGGVALAPGVAPAPGAAPGPVPSLPAGSIPAWTGSVPVWAGPSEFLGSNEKPTPNVTVAQDGSGNFKTISEALAAIPPQYDGRYVVYVKEGVYDETVTVTKKMVNLTMYGDGQQKSIVTGNKNFVDGVRTFQTASFVVLGEGFLGKDMGFRNTAGAEKHQAVAARVQADRAIFFNCAFEGYQDTLYAQTHRQFYRDCYISGTIDFIFGDASAVFQNCTMVVRKPLENQQNIVTAQGRLDKQENTGFVLQKCVIKADTDLVPLKDTIKNYLGRPWKEYSRTIIMETQIDDLIHPDGFLPWEGNFALSTLYYGEYNNNGAGSSTTARVNWPGRKVINRDEATRYTVEAFLQGTWINGTGVPAQLGLYS</sequence>
<feature type="active site" evidence="13">
    <location>
        <position position="492"/>
    </location>
</feature>
<organism evidence="16 17">
    <name type="scientific">Glycine soja</name>
    <name type="common">Wild soybean</name>
    <dbReference type="NCBI Taxonomy" id="3848"/>
    <lineage>
        <taxon>Eukaryota</taxon>
        <taxon>Viridiplantae</taxon>
        <taxon>Streptophyta</taxon>
        <taxon>Embryophyta</taxon>
        <taxon>Tracheophyta</taxon>
        <taxon>Spermatophyta</taxon>
        <taxon>Magnoliopsida</taxon>
        <taxon>eudicotyledons</taxon>
        <taxon>Gunneridae</taxon>
        <taxon>Pentapetalae</taxon>
        <taxon>rosids</taxon>
        <taxon>fabids</taxon>
        <taxon>Fabales</taxon>
        <taxon>Fabaceae</taxon>
        <taxon>Papilionoideae</taxon>
        <taxon>50 kb inversion clade</taxon>
        <taxon>NPAAA clade</taxon>
        <taxon>indigoferoid/millettioid clade</taxon>
        <taxon>Phaseoleae</taxon>
        <taxon>Glycine</taxon>
        <taxon>Glycine subgen. Soja</taxon>
    </lineage>
</organism>
<dbReference type="InterPro" id="IPR012334">
    <property type="entry name" value="Pectin_lyas_fold"/>
</dbReference>
<dbReference type="NCBIfam" id="TIGR01614">
    <property type="entry name" value="PME_inhib"/>
    <property type="match status" value="1"/>
</dbReference>
<evidence type="ECO:0000256" key="7">
    <source>
        <dbReference type="ARBA" id="ARBA00022801"/>
    </source>
</evidence>
<proteinExistence type="inferred from homology"/>
<evidence type="ECO:0000313" key="16">
    <source>
        <dbReference type="EMBL" id="RZB65194.1"/>
    </source>
</evidence>
<comment type="pathway">
    <text evidence="2 14">Glycan metabolism; pectin degradation; 2-dehydro-3-deoxy-D-gluconate from pectin: step 1/5.</text>
</comment>
<dbReference type="GO" id="GO:0042545">
    <property type="term" value="P:cell wall modification"/>
    <property type="evidence" value="ECO:0007669"/>
    <property type="project" value="UniProtKB-UniRule"/>
</dbReference>
<comment type="function">
    <text evidence="12">Acts in the modification of cell walls via demethylesterification of cell wall pectin.</text>
</comment>
<dbReference type="SMR" id="A0A445GVF3"/>
<dbReference type="GO" id="GO:0045490">
    <property type="term" value="P:pectin catabolic process"/>
    <property type="evidence" value="ECO:0007669"/>
    <property type="project" value="UniProtKB-UniRule"/>
</dbReference>
<keyword evidence="10" id="KW-0325">Glycoprotein</keyword>
<dbReference type="Gene3D" id="1.20.140.40">
    <property type="entry name" value="Invertase/pectin methylesterase inhibitor family protein"/>
    <property type="match status" value="1"/>
</dbReference>
<dbReference type="EC" id="3.1.1.11" evidence="5 14"/>
<evidence type="ECO:0000256" key="12">
    <source>
        <dbReference type="ARBA" id="ARBA00057335"/>
    </source>
</evidence>
<dbReference type="Pfam" id="PF04043">
    <property type="entry name" value="PMEI"/>
    <property type="match status" value="1"/>
</dbReference>
<reference evidence="16 17" key="1">
    <citation type="submission" date="2018-09" db="EMBL/GenBank/DDBJ databases">
        <title>A high-quality reference genome of wild soybean provides a powerful tool to mine soybean genomes.</title>
        <authorList>
            <person name="Xie M."/>
            <person name="Chung C.Y.L."/>
            <person name="Li M.-W."/>
            <person name="Wong F.-L."/>
            <person name="Chan T.-F."/>
            <person name="Lam H.-M."/>
        </authorList>
    </citation>
    <scope>NUCLEOTIDE SEQUENCE [LARGE SCALE GENOMIC DNA]</scope>
    <source>
        <strain evidence="17">cv. W05</strain>
        <tissue evidence="16">Hypocotyl of etiolated seedlings</tissue>
    </source>
</reference>
<keyword evidence="6" id="KW-0964">Secreted</keyword>
<dbReference type="SUPFAM" id="SSF101148">
    <property type="entry name" value="Plant invertase/pectin methylesterase inhibitor"/>
    <property type="match status" value="1"/>
</dbReference>
<comment type="subcellular location">
    <subcellularLocation>
        <location evidence="1">Secreted</location>
        <location evidence="1">Cell wall</location>
    </subcellularLocation>
</comment>
<dbReference type="PANTHER" id="PTHR31707">
    <property type="entry name" value="PECTINESTERASE"/>
    <property type="match status" value="1"/>
</dbReference>
<comment type="caution">
    <text evidence="16">The sequence shown here is derived from an EMBL/GenBank/DDBJ whole genome shotgun (WGS) entry which is preliminary data.</text>
</comment>
<keyword evidence="17" id="KW-1185">Reference proteome</keyword>
<dbReference type="Gene3D" id="2.160.20.10">
    <property type="entry name" value="Single-stranded right-handed beta-helix, Pectin lyase-like"/>
    <property type="match status" value="1"/>
</dbReference>
<dbReference type="GO" id="GO:0030599">
    <property type="term" value="F:pectinesterase activity"/>
    <property type="evidence" value="ECO:0007669"/>
    <property type="project" value="UniProtKB-UniRule"/>
</dbReference>
<dbReference type="InterPro" id="IPR035513">
    <property type="entry name" value="Invertase/methylesterase_inhib"/>
</dbReference>
<comment type="similarity">
    <text evidence="4">In the C-terminal section; belongs to the pectinesterase family.</text>
</comment>
<name>A0A445GVF3_GLYSO</name>
<evidence type="ECO:0000256" key="8">
    <source>
        <dbReference type="ARBA" id="ARBA00023085"/>
    </source>
</evidence>
<accession>A0A445GVF3</accession>
<protein>
    <recommendedName>
        <fullName evidence="5 14">Pectinesterase</fullName>
        <ecNumber evidence="5 14">3.1.1.11</ecNumber>
    </recommendedName>
</protein>
<dbReference type="InterPro" id="IPR000070">
    <property type="entry name" value="Pectinesterase_cat"/>
</dbReference>
<dbReference type="SMART" id="SM00856">
    <property type="entry name" value="PMEI"/>
    <property type="match status" value="1"/>
</dbReference>
<evidence type="ECO:0000313" key="17">
    <source>
        <dbReference type="Proteomes" id="UP000289340"/>
    </source>
</evidence>
<dbReference type="InterPro" id="IPR033131">
    <property type="entry name" value="Pectinesterase_Asp_AS"/>
</dbReference>
<evidence type="ECO:0000256" key="4">
    <source>
        <dbReference type="ARBA" id="ARBA00007786"/>
    </source>
</evidence>
<dbReference type="AlphaFoldDB" id="A0A445GVF3"/>
<dbReference type="UniPathway" id="UPA00545">
    <property type="reaction ID" value="UER00823"/>
</dbReference>
<evidence type="ECO:0000256" key="1">
    <source>
        <dbReference type="ARBA" id="ARBA00004191"/>
    </source>
</evidence>
<dbReference type="FunFam" id="2.160.20.10:FF:000001">
    <property type="entry name" value="Pectinesterase"/>
    <property type="match status" value="1"/>
</dbReference>
<feature type="domain" description="Pectinesterase inhibitor" evidence="15">
    <location>
        <begin position="71"/>
        <end position="223"/>
    </location>
</feature>
<keyword evidence="7 14" id="KW-0378">Hydrolase</keyword>
<evidence type="ECO:0000256" key="3">
    <source>
        <dbReference type="ARBA" id="ARBA00006027"/>
    </source>
</evidence>
<dbReference type="GO" id="GO:0004857">
    <property type="term" value="F:enzyme inhibitor activity"/>
    <property type="evidence" value="ECO:0007669"/>
    <property type="project" value="InterPro"/>
</dbReference>
<dbReference type="FunFam" id="1.20.140.40:FF:000001">
    <property type="entry name" value="Pectinesterase"/>
    <property type="match status" value="1"/>
</dbReference>
<keyword evidence="6" id="KW-0134">Cell wall</keyword>
<dbReference type="EMBL" id="QZWG01000015">
    <property type="protein sequence ID" value="RZB65194.1"/>
    <property type="molecule type" value="Genomic_DNA"/>
</dbReference>
<evidence type="ECO:0000256" key="10">
    <source>
        <dbReference type="ARBA" id="ARBA00023180"/>
    </source>
</evidence>
<dbReference type="InterPro" id="IPR011050">
    <property type="entry name" value="Pectin_lyase_fold/virulence"/>
</dbReference>
<evidence type="ECO:0000259" key="15">
    <source>
        <dbReference type="SMART" id="SM00856"/>
    </source>
</evidence>
<evidence type="ECO:0000256" key="13">
    <source>
        <dbReference type="PROSITE-ProRule" id="PRU10040"/>
    </source>
</evidence>
<evidence type="ECO:0000256" key="14">
    <source>
        <dbReference type="RuleBase" id="RU000589"/>
    </source>
</evidence>
<evidence type="ECO:0000256" key="6">
    <source>
        <dbReference type="ARBA" id="ARBA00022512"/>
    </source>
</evidence>
<evidence type="ECO:0000256" key="5">
    <source>
        <dbReference type="ARBA" id="ARBA00013229"/>
    </source>
</evidence>
<dbReference type="Proteomes" id="UP000289340">
    <property type="component" value="Chromosome 15"/>
</dbReference>
<keyword evidence="8 14" id="KW-0063">Aspartyl esterase</keyword>
<dbReference type="CDD" id="cd15798">
    <property type="entry name" value="PMEI-like_3"/>
    <property type="match status" value="1"/>
</dbReference>
<keyword evidence="9" id="KW-1015">Disulfide bond</keyword>
<evidence type="ECO:0000256" key="2">
    <source>
        <dbReference type="ARBA" id="ARBA00005184"/>
    </source>
</evidence>
<dbReference type="SUPFAM" id="SSF51126">
    <property type="entry name" value="Pectin lyase-like"/>
    <property type="match status" value="1"/>
</dbReference>
<dbReference type="Pfam" id="PF01095">
    <property type="entry name" value="Pectinesterase"/>
    <property type="match status" value="1"/>
</dbReference>